<dbReference type="EMBL" id="MU004184">
    <property type="protein sequence ID" value="KAF2499559.1"/>
    <property type="molecule type" value="Genomic_DNA"/>
</dbReference>
<evidence type="ECO:0000313" key="7">
    <source>
        <dbReference type="Proteomes" id="UP000799750"/>
    </source>
</evidence>
<evidence type="ECO:0000256" key="1">
    <source>
        <dbReference type="ARBA" id="ARBA00005495"/>
    </source>
</evidence>
<feature type="domain" description="CENP-V/GFA" evidence="5">
    <location>
        <begin position="28"/>
        <end position="143"/>
    </location>
</feature>
<dbReference type="InterPro" id="IPR052355">
    <property type="entry name" value="CENP-V-like"/>
</dbReference>
<dbReference type="PANTHER" id="PTHR28620:SF1">
    <property type="entry name" value="CENP-V_GFA DOMAIN-CONTAINING PROTEIN"/>
    <property type="match status" value="1"/>
</dbReference>
<comment type="similarity">
    <text evidence="1">Belongs to the Gfa family.</text>
</comment>
<dbReference type="AlphaFoldDB" id="A0A6A6R4U6"/>
<keyword evidence="7" id="KW-1185">Reference proteome</keyword>
<organism evidence="6 7">
    <name type="scientific">Lophium mytilinum</name>
    <dbReference type="NCBI Taxonomy" id="390894"/>
    <lineage>
        <taxon>Eukaryota</taxon>
        <taxon>Fungi</taxon>
        <taxon>Dikarya</taxon>
        <taxon>Ascomycota</taxon>
        <taxon>Pezizomycotina</taxon>
        <taxon>Dothideomycetes</taxon>
        <taxon>Pleosporomycetidae</taxon>
        <taxon>Mytilinidiales</taxon>
        <taxon>Mytilinidiaceae</taxon>
        <taxon>Lophium</taxon>
    </lineage>
</organism>
<evidence type="ECO:0000256" key="3">
    <source>
        <dbReference type="ARBA" id="ARBA00022833"/>
    </source>
</evidence>
<evidence type="ECO:0000256" key="4">
    <source>
        <dbReference type="SAM" id="MobiDB-lite"/>
    </source>
</evidence>
<evidence type="ECO:0000256" key="2">
    <source>
        <dbReference type="ARBA" id="ARBA00022723"/>
    </source>
</evidence>
<feature type="compositionally biased region" description="Polar residues" evidence="4">
    <location>
        <begin position="1"/>
        <end position="11"/>
    </location>
</feature>
<dbReference type="InterPro" id="IPR006913">
    <property type="entry name" value="CENP-V/GFA"/>
</dbReference>
<dbReference type="GO" id="GO:0046872">
    <property type="term" value="F:metal ion binding"/>
    <property type="evidence" value="ECO:0007669"/>
    <property type="project" value="UniProtKB-KW"/>
</dbReference>
<dbReference type="Pfam" id="PF04828">
    <property type="entry name" value="GFA"/>
    <property type="match status" value="1"/>
</dbReference>
<sequence length="155" mass="17047">MASPTATSTGPVDSPREKKTDSPSSAKYSASCHCGAVCFTVTLTPPLAQQQPVTCTCTICSRNGYLLVYPLRSDLVITQGADDLKSYSFGRKRNLHQFCGRCGSSVFFDPRMAEHGEGPDRMGVNVRMFKDIKLDELNLRHFDGLNLFPFIDSSD</sequence>
<dbReference type="OrthoDB" id="2993351at2759"/>
<gene>
    <name evidence="6" type="ORF">BU16DRAFT_557876</name>
</gene>
<feature type="region of interest" description="Disordered" evidence="4">
    <location>
        <begin position="1"/>
        <end position="29"/>
    </location>
</feature>
<accession>A0A6A6R4U6</accession>
<evidence type="ECO:0000313" key="6">
    <source>
        <dbReference type="EMBL" id="KAF2499559.1"/>
    </source>
</evidence>
<dbReference type="PROSITE" id="PS51891">
    <property type="entry name" value="CENP_V_GFA"/>
    <property type="match status" value="1"/>
</dbReference>
<dbReference type="Proteomes" id="UP000799750">
    <property type="component" value="Unassembled WGS sequence"/>
</dbReference>
<keyword evidence="3" id="KW-0862">Zinc</keyword>
<name>A0A6A6R4U6_9PEZI</name>
<dbReference type="Gene3D" id="2.170.150.70">
    <property type="match status" value="1"/>
</dbReference>
<evidence type="ECO:0000259" key="5">
    <source>
        <dbReference type="PROSITE" id="PS51891"/>
    </source>
</evidence>
<dbReference type="InterPro" id="IPR011057">
    <property type="entry name" value="Mss4-like_sf"/>
</dbReference>
<dbReference type="GO" id="GO:0016846">
    <property type="term" value="F:carbon-sulfur lyase activity"/>
    <property type="evidence" value="ECO:0007669"/>
    <property type="project" value="InterPro"/>
</dbReference>
<protein>
    <recommendedName>
        <fullName evidence="5">CENP-V/GFA domain-containing protein</fullName>
    </recommendedName>
</protein>
<dbReference type="SUPFAM" id="SSF51316">
    <property type="entry name" value="Mss4-like"/>
    <property type="match status" value="1"/>
</dbReference>
<reference evidence="6" key="1">
    <citation type="journal article" date="2020" name="Stud. Mycol.">
        <title>101 Dothideomycetes genomes: a test case for predicting lifestyles and emergence of pathogens.</title>
        <authorList>
            <person name="Haridas S."/>
            <person name="Albert R."/>
            <person name="Binder M."/>
            <person name="Bloem J."/>
            <person name="Labutti K."/>
            <person name="Salamov A."/>
            <person name="Andreopoulos B."/>
            <person name="Baker S."/>
            <person name="Barry K."/>
            <person name="Bills G."/>
            <person name="Bluhm B."/>
            <person name="Cannon C."/>
            <person name="Castanera R."/>
            <person name="Culley D."/>
            <person name="Daum C."/>
            <person name="Ezra D."/>
            <person name="Gonzalez J."/>
            <person name="Henrissat B."/>
            <person name="Kuo A."/>
            <person name="Liang C."/>
            <person name="Lipzen A."/>
            <person name="Lutzoni F."/>
            <person name="Magnuson J."/>
            <person name="Mondo S."/>
            <person name="Nolan M."/>
            <person name="Ohm R."/>
            <person name="Pangilinan J."/>
            <person name="Park H.-J."/>
            <person name="Ramirez L."/>
            <person name="Alfaro M."/>
            <person name="Sun H."/>
            <person name="Tritt A."/>
            <person name="Yoshinaga Y."/>
            <person name="Zwiers L.-H."/>
            <person name="Turgeon B."/>
            <person name="Goodwin S."/>
            <person name="Spatafora J."/>
            <person name="Crous P."/>
            <person name="Grigoriev I."/>
        </authorList>
    </citation>
    <scope>NUCLEOTIDE SEQUENCE</scope>
    <source>
        <strain evidence="6">CBS 269.34</strain>
    </source>
</reference>
<proteinExistence type="inferred from homology"/>
<keyword evidence="2" id="KW-0479">Metal-binding</keyword>
<dbReference type="PANTHER" id="PTHR28620">
    <property type="entry name" value="CENTROMERE PROTEIN V"/>
    <property type="match status" value="1"/>
</dbReference>